<feature type="transmembrane region" description="Helical" evidence="4">
    <location>
        <begin position="425"/>
        <end position="450"/>
    </location>
</feature>
<evidence type="ECO:0000256" key="3">
    <source>
        <dbReference type="ARBA" id="ARBA00023242"/>
    </source>
</evidence>
<dbReference type="eggNOG" id="ENOG502S9JK">
    <property type="taxonomic scope" value="Eukaryota"/>
</dbReference>
<keyword evidence="1" id="KW-0805">Transcription regulation</keyword>
<proteinExistence type="predicted"/>
<dbReference type="CTD" id="8589953"/>
<dbReference type="GeneID" id="8589953"/>
<dbReference type="InterPro" id="IPR051066">
    <property type="entry name" value="Trans_reg/Corepressor"/>
</dbReference>
<keyword evidence="4" id="KW-1133">Transmembrane helix</keyword>
<evidence type="ECO:0000313" key="6">
    <source>
        <dbReference type="EMBL" id="CAP20606.1"/>
    </source>
</evidence>
<evidence type="ECO:0000313" key="8">
    <source>
        <dbReference type="WormBase" id="CBG23860"/>
    </source>
</evidence>
<gene>
    <name evidence="6 8" type="ORF">CBG23860</name>
    <name evidence="6" type="ORF">CBG_23860</name>
</gene>
<dbReference type="HOGENOM" id="CLU_534465_0_0_1"/>
<dbReference type="EMBL" id="HE601139">
    <property type="protein sequence ID" value="CAP20606.1"/>
    <property type="molecule type" value="Genomic_DNA"/>
</dbReference>
<evidence type="ECO:0000256" key="2">
    <source>
        <dbReference type="ARBA" id="ARBA00023163"/>
    </source>
</evidence>
<organism evidence="6 7">
    <name type="scientific">Caenorhabditis briggsae</name>
    <dbReference type="NCBI Taxonomy" id="6238"/>
    <lineage>
        <taxon>Eukaryota</taxon>
        <taxon>Metazoa</taxon>
        <taxon>Ecdysozoa</taxon>
        <taxon>Nematoda</taxon>
        <taxon>Chromadorea</taxon>
        <taxon>Rhabditida</taxon>
        <taxon>Rhabditina</taxon>
        <taxon>Rhabditomorpha</taxon>
        <taxon>Rhabditoidea</taxon>
        <taxon>Rhabditidae</taxon>
        <taxon>Peloderinae</taxon>
        <taxon>Caenorhabditis</taxon>
    </lineage>
</organism>
<name>A8WJG4_CAEBR</name>
<dbReference type="PANTHER" id="PTHR16089">
    <property type="entry name" value="REST COREPRESSOR COREST PROTEIN-RELATED"/>
    <property type="match status" value="1"/>
</dbReference>
<keyword evidence="4" id="KW-0472">Membrane</keyword>
<keyword evidence="4" id="KW-0812">Transmembrane</keyword>
<dbReference type="GO" id="GO:0006357">
    <property type="term" value="P:regulation of transcription by RNA polymerase II"/>
    <property type="evidence" value="ECO:0000318"/>
    <property type="project" value="GO_Central"/>
</dbReference>
<dbReference type="RefSeq" id="XP_002647952.1">
    <property type="nucleotide sequence ID" value="XM_002647906.1"/>
</dbReference>
<dbReference type="GO" id="GO:0000118">
    <property type="term" value="C:histone deacetylase complex"/>
    <property type="evidence" value="ECO:0000318"/>
    <property type="project" value="GO_Central"/>
</dbReference>
<evidence type="ECO:0000256" key="4">
    <source>
        <dbReference type="SAM" id="Phobius"/>
    </source>
</evidence>
<keyword evidence="7" id="KW-1185">Reference proteome</keyword>
<sequence>MSSAAPVKRSLRLQEKFNIFDKDLSANVEEHKRYQPRGTIIPLGLGHESFKFESRVIQKAVREQAKLKVTMNSGKSLQKADNSVKIGPEHQADLDSFTPKATDEMEREELMWTPPTRDMDYQKLKHYYLDPVWRQFGGQVSMEVGLQNLIECGYDFAKGLDSIDKKLRDLPQRLKPLANIQMKSFEKLLSEKTEVPLRTLQERAMRTYHIAEVQQFRCAMENYKMGIKKQRTLPVSYREDSRNIRRVVEWKNLEKEYRRTIMKVELEQILNARNLERLMRSELTDEERDIIETRFLPHRGKELTEIQMRENGQKMKEMLKPTPLPSSEYRIRCCKASQEVVKIREMVSQQSQMFMEPPIENFTTYPEHHEDALLSPDLSENSTVQLLDLLKPIGSDDEGGIPKNENTAGAPENPRTTNLLDLFKMISGCLALLLIGCLLVVFIFYVGFWMRKMVRWTRRKIQDRLRNPQEAEMEMFDFYIRPIYGHLHHLSFHKGLPNAHQNDAYGFRCI</sequence>
<protein>
    <submittedName>
        <fullName evidence="6">Protein CBG23860</fullName>
    </submittedName>
</protein>
<dbReference type="PROSITE" id="PS51156">
    <property type="entry name" value="ELM2"/>
    <property type="match status" value="1"/>
</dbReference>
<dbReference type="WormBase" id="CBG23860">
    <property type="protein sequence ID" value="CBP49219"/>
    <property type="gene ID" value="WBGene00042109"/>
</dbReference>
<dbReference type="InterPro" id="IPR000949">
    <property type="entry name" value="ELM2_dom"/>
</dbReference>
<dbReference type="AlphaFoldDB" id="A8WJG4"/>
<dbReference type="KEGG" id="cbr:CBG_23860"/>
<evidence type="ECO:0000313" key="7">
    <source>
        <dbReference type="Proteomes" id="UP000008549"/>
    </source>
</evidence>
<reference evidence="6 7" key="1">
    <citation type="journal article" date="2003" name="PLoS Biol.">
        <title>The genome sequence of Caenorhabditis briggsae: a platform for comparative genomics.</title>
        <authorList>
            <person name="Stein L.D."/>
            <person name="Bao Z."/>
            <person name="Blasiar D."/>
            <person name="Blumenthal T."/>
            <person name="Brent M.R."/>
            <person name="Chen N."/>
            <person name="Chinwalla A."/>
            <person name="Clarke L."/>
            <person name="Clee C."/>
            <person name="Coghlan A."/>
            <person name="Coulson A."/>
            <person name="D'Eustachio P."/>
            <person name="Fitch D.H."/>
            <person name="Fulton L.A."/>
            <person name="Fulton R.E."/>
            <person name="Griffiths-Jones S."/>
            <person name="Harris T.W."/>
            <person name="Hillier L.W."/>
            <person name="Kamath R."/>
            <person name="Kuwabara P.E."/>
            <person name="Mardis E.R."/>
            <person name="Marra M.A."/>
            <person name="Miner T.L."/>
            <person name="Minx P."/>
            <person name="Mullikin J.C."/>
            <person name="Plumb R.W."/>
            <person name="Rogers J."/>
            <person name="Schein J.E."/>
            <person name="Sohrmann M."/>
            <person name="Spieth J."/>
            <person name="Stajich J.E."/>
            <person name="Wei C."/>
            <person name="Willey D."/>
            <person name="Wilson R.K."/>
            <person name="Durbin R."/>
            <person name="Waterston R.H."/>
        </authorList>
    </citation>
    <scope>NUCLEOTIDE SEQUENCE [LARGE SCALE GENOMIC DNA]</scope>
    <source>
        <strain evidence="6 7">AF16</strain>
    </source>
</reference>
<dbReference type="Proteomes" id="UP000008549">
    <property type="component" value="Unassembled WGS sequence"/>
</dbReference>
<evidence type="ECO:0000259" key="5">
    <source>
        <dbReference type="PROSITE" id="PS51156"/>
    </source>
</evidence>
<dbReference type="PANTHER" id="PTHR16089:SF42">
    <property type="entry name" value="ELM2 DOMAIN-CONTAINING PROTEIN"/>
    <property type="match status" value="1"/>
</dbReference>
<keyword evidence="3" id="KW-0539">Nucleus</keyword>
<dbReference type="GO" id="GO:0003714">
    <property type="term" value="F:transcription corepressor activity"/>
    <property type="evidence" value="ECO:0000318"/>
    <property type="project" value="GO_Central"/>
</dbReference>
<reference evidence="6 7" key="2">
    <citation type="journal article" date="2011" name="PLoS Genet.">
        <title>Caenorhabditis briggsae recombinant inbred line genotypes reveal inter-strain incompatibility and the evolution of recombination.</title>
        <authorList>
            <person name="Ross J.A."/>
            <person name="Koboldt D.C."/>
            <person name="Staisch J.E."/>
            <person name="Chamberlin H.M."/>
            <person name="Gupta B.P."/>
            <person name="Miller R.D."/>
            <person name="Baird S.E."/>
            <person name="Haag E.S."/>
        </authorList>
    </citation>
    <scope>NUCLEOTIDE SEQUENCE [LARGE SCALE GENOMIC DNA]</scope>
    <source>
        <strain evidence="6 7">AF16</strain>
    </source>
</reference>
<dbReference type="GO" id="GO:0045892">
    <property type="term" value="P:negative regulation of DNA-templated transcription"/>
    <property type="evidence" value="ECO:0000318"/>
    <property type="project" value="GO_Central"/>
</dbReference>
<dbReference type="GO" id="GO:0005667">
    <property type="term" value="C:transcription regulator complex"/>
    <property type="evidence" value="ECO:0000318"/>
    <property type="project" value="GO_Central"/>
</dbReference>
<dbReference type="SMART" id="SM01189">
    <property type="entry name" value="ELM2"/>
    <property type="match status" value="1"/>
</dbReference>
<accession>A8WJG4</accession>
<evidence type="ECO:0000256" key="1">
    <source>
        <dbReference type="ARBA" id="ARBA00023015"/>
    </source>
</evidence>
<dbReference type="Pfam" id="PF01448">
    <property type="entry name" value="ELM2"/>
    <property type="match status" value="1"/>
</dbReference>
<keyword evidence="2" id="KW-0804">Transcription</keyword>
<feature type="domain" description="ELM2" evidence="5">
    <location>
        <begin position="82"/>
        <end position="167"/>
    </location>
</feature>